<dbReference type="RefSeq" id="WP_129455258.1">
    <property type="nucleotide sequence ID" value="NZ_JACXYX010000001.1"/>
</dbReference>
<comment type="caution">
    <text evidence="1">The sequence shown here is derived from an EMBL/GenBank/DDBJ whole genome shotgun (WGS) entry which is preliminary data.</text>
</comment>
<evidence type="ECO:0000313" key="2">
    <source>
        <dbReference type="Proteomes" id="UP000293291"/>
    </source>
</evidence>
<dbReference type="Proteomes" id="UP000293291">
    <property type="component" value="Unassembled WGS sequence"/>
</dbReference>
<organism evidence="1 2">
    <name type="scientific">Nocardioides ganghwensis</name>
    <dbReference type="NCBI Taxonomy" id="252230"/>
    <lineage>
        <taxon>Bacteria</taxon>
        <taxon>Bacillati</taxon>
        <taxon>Actinomycetota</taxon>
        <taxon>Actinomycetes</taxon>
        <taxon>Propionibacteriales</taxon>
        <taxon>Nocardioidaceae</taxon>
        <taxon>Nocardioides</taxon>
    </lineage>
</organism>
<name>A0A4Q2SEI9_9ACTN</name>
<dbReference type="AlphaFoldDB" id="A0A4Q2SEI9"/>
<dbReference type="EMBL" id="SDWU01000011">
    <property type="protein sequence ID" value="RYC01492.1"/>
    <property type="molecule type" value="Genomic_DNA"/>
</dbReference>
<sequence>MFEPVLTTQTQVEDAWRELMGPWSFGRHSVWMMLVVDDRPLPQLTEISECEEPPDAAHVDGLAEILHRLDREVAPGVRVAFLRSRPGKGTITDTDRAWARSLYAAARRAGVPCEVVHLATRGEIRPVPADVVGIR</sequence>
<gene>
    <name evidence="1" type="ORF">EUA07_11235</name>
</gene>
<accession>A0A4Q2SEI9</accession>
<reference evidence="1 2" key="1">
    <citation type="submission" date="2019-01" db="EMBL/GenBank/DDBJ databases">
        <title>Novel species of Nocardioides.</title>
        <authorList>
            <person name="Liu Q."/>
            <person name="Xin Y.-H."/>
        </authorList>
    </citation>
    <scope>NUCLEOTIDE SEQUENCE [LARGE SCALE GENOMIC DNA]</scope>
    <source>
        <strain evidence="1 2">CGMCC 4.6875</strain>
    </source>
</reference>
<keyword evidence="2" id="KW-1185">Reference proteome</keyword>
<protein>
    <submittedName>
        <fullName evidence="1">Uncharacterized protein</fullName>
    </submittedName>
</protein>
<dbReference type="OrthoDB" id="4373027at2"/>
<proteinExistence type="predicted"/>
<evidence type="ECO:0000313" key="1">
    <source>
        <dbReference type="EMBL" id="RYC01492.1"/>
    </source>
</evidence>